<keyword evidence="1" id="KW-0175">Coiled coil</keyword>
<keyword evidence="4" id="KW-1185">Reference proteome</keyword>
<protein>
    <submittedName>
        <fullName evidence="3">Uncharacterized protein</fullName>
    </submittedName>
</protein>
<name>A0A1M5TGT2_9GAMM</name>
<dbReference type="Proteomes" id="UP000184268">
    <property type="component" value="Unassembled WGS sequence"/>
</dbReference>
<evidence type="ECO:0000313" key="4">
    <source>
        <dbReference type="Proteomes" id="UP000184268"/>
    </source>
</evidence>
<accession>A0A1M5TGT2</accession>
<proteinExistence type="predicted"/>
<dbReference type="STRING" id="299255.SAMN02745129_2137"/>
<evidence type="ECO:0000256" key="1">
    <source>
        <dbReference type="SAM" id="Coils"/>
    </source>
</evidence>
<dbReference type="AlphaFoldDB" id="A0A1M5TGT2"/>
<reference evidence="3 4" key="1">
    <citation type="submission" date="2016-11" db="EMBL/GenBank/DDBJ databases">
        <authorList>
            <person name="Jaros S."/>
            <person name="Januszkiewicz K."/>
            <person name="Wedrychowicz H."/>
        </authorList>
    </citation>
    <scope>NUCLEOTIDE SEQUENCE [LARGE SCALE GENOMIC DNA]</scope>
    <source>
        <strain evidence="3 4">DSM 16917</strain>
    </source>
</reference>
<evidence type="ECO:0000313" key="3">
    <source>
        <dbReference type="EMBL" id="SHH49861.1"/>
    </source>
</evidence>
<feature type="region of interest" description="Disordered" evidence="2">
    <location>
        <begin position="1"/>
        <end position="43"/>
    </location>
</feature>
<sequence>MGGVMSEQGQNSRSKDFEGRNARRPARRGSGGGGVTVLAGQAQQENLDKIQNLQQQVDELQRENERHAKPIKVRLKDGVEFEYFEGVVTDVPLELISKVVTPDCPNRSEAYWVKARADEHSTFNINKRSMEQSNRNDKPIDLNVTDPDENGISELQLIAGENRFEIAKDLNWKHIRALIERVNNAKEFRKKREVENSQEGLSEWDRGVQQRAMIDNDYNGVIADYLKDHKTGDADIRTYMPLVQDHKGLFEQDLPGLQTVKRYRFRGLVKKIEDVGGPEALSSFISEVCKLKPGLDPHDSGDAMKILETAVKGQAGIEKLKGSGVETPKSPGAPKRKKLKGKEVWTSESLHTGDEPIRMLEQSDESVILHIPEGNGALASKIKAFLNAAQSDDVE</sequence>
<organism evidence="3 4">
    <name type="scientific">Ferrimonas marina</name>
    <dbReference type="NCBI Taxonomy" id="299255"/>
    <lineage>
        <taxon>Bacteria</taxon>
        <taxon>Pseudomonadati</taxon>
        <taxon>Pseudomonadota</taxon>
        <taxon>Gammaproteobacteria</taxon>
        <taxon>Alteromonadales</taxon>
        <taxon>Ferrimonadaceae</taxon>
        <taxon>Ferrimonas</taxon>
    </lineage>
</organism>
<evidence type="ECO:0000256" key="2">
    <source>
        <dbReference type="SAM" id="MobiDB-lite"/>
    </source>
</evidence>
<dbReference type="EMBL" id="FQXG01000003">
    <property type="protein sequence ID" value="SHH49861.1"/>
    <property type="molecule type" value="Genomic_DNA"/>
</dbReference>
<feature type="coiled-coil region" evidence="1">
    <location>
        <begin position="43"/>
        <end position="70"/>
    </location>
</feature>
<gene>
    <name evidence="3" type="ORF">SAMN02745129_2137</name>
</gene>